<evidence type="ECO:0000313" key="2">
    <source>
        <dbReference type="EMBL" id="VDP05638.1"/>
    </source>
</evidence>
<dbReference type="EMBL" id="UZAM01008609">
    <property type="protein sequence ID" value="VDP05638.1"/>
    <property type="molecule type" value="Genomic_DNA"/>
</dbReference>
<reference evidence="4" key="1">
    <citation type="submission" date="2016-06" db="UniProtKB">
        <authorList>
            <consortium name="WormBaseParasite"/>
        </authorList>
    </citation>
    <scope>IDENTIFICATION</scope>
</reference>
<accession>A0A183IMN5</accession>
<proteinExistence type="predicted"/>
<organism evidence="4">
    <name type="scientific">Soboliphyme baturini</name>
    <dbReference type="NCBI Taxonomy" id="241478"/>
    <lineage>
        <taxon>Eukaryota</taxon>
        <taxon>Metazoa</taxon>
        <taxon>Ecdysozoa</taxon>
        <taxon>Nematoda</taxon>
        <taxon>Enoplea</taxon>
        <taxon>Dorylaimia</taxon>
        <taxon>Dioctophymatida</taxon>
        <taxon>Dioctophymatoidea</taxon>
        <taxon>Soboliphymatidae</taxon>
        <taxon>Soboliphyme</taxon>
    </lineage>
</organism>
<feature type="compositionally biased region" description="Polar residues" evidence="1">
    <location>
        <begin position="59"/>
        <end position="71"/>
    </location>
</feature>
<evidence type="ECO:0000313" key="4">
    <source>
        <dbReference type="WBParaSite" id="SBAD_0000508001-mRNA-1"/>
    </source>
</evidence>
<feature type="region of interest" description="Disordered" evidence="1">
    <location>
        <begin position="1"/>
        <end position="29"/>
    </location>
</feature>
<sequence>MAPTLPPTDDRNEKPTSPVGGRNAAPTGDVTLRKCLEQDNSPSDSTVRVIHTAAVVSLTKRSGNTSSSSGPNDLAGSKH</sequence>
<name>A0A183IMN5_9BILA</name>
<feature type="region of interest" description="Disordered" evidence="1">
    <location>
        <begin position="58"/>
        <end position="79"/>
    </location>
</feature>
<dbReference type="WBParaSite" id="SBAD_0000508001-mRNA-1">
    <property type="protein sequence ID" value="SBAD_0000508001-mRNA-1"/>
    <property type="gene ID" value="SBAD_0000508001"/>
</dbReference>
<protein>
    <submittedName>
        <fullName evidence="2 4">Uncharacterized protein</fullName>
    </submittedName>
</protein>
<dbReference type="Proteomes" id="UP000270296">
    <property type="component" value="Unassembled WGS sequence"/>
</dbReference>
<reference evidence="2 3" key="2">
    <citation type="submission" date="2018-11" db="EMBL/GenBank/DDBJ databases">
        <authorList>
            <consortium name="Pathogen Informatics"/>
        </authorList>
    </citation>
    <scope>NUCLEOTIDE SEQUENCE [LARGE SCALE GENOMIC DNA]</scope>
</reference>
<gene>
    <name evidence="2" type="ORF">SBAD_LOCUS4881</name>
</gene>
<keyword evidence="3" id="KW-1185">Reference proteome</keyword>
<evidence type="ECO:0000256" key="1">
    <source>
        <dbReference type="SAM" id="MobiDB-lite"/>
    </source>
</evidence>
<dbReference type="AlphaFoldDB" id="A0A183IMN5"/>
<evidence type="ECO:0000313" key="3">
    <source>
        <dbReference type="Proteomes" id="UP000270296"/>
    </source>
</evidence>